<dbReference type="EMBL" id="BNJQ01000003">
    <property type="protein sequence ID" value="GHP02233.1"/>
    <property type="molecule type" value="Genomic_DNA"/>
</dbReference>
<dbReference type="InterPro" id="IPR002035">
    <property type="entry name" value="VWF_A"/>
</dbReference>
<feature type="region of interest" description="Disordered" evidence="1">
    <location>
        <begin position="301"/>
        <end position="387"/>
    </location>
</feature>
<evidence type="ECO:0000313" key="4">
    <source>
        <dbReference type="Proteomes" id="UP000660262"/>
    </source>
</evidence>
<dbReference type="OrthoDB" id="47330at2759"/>
<dbReference type="PANTHER" id="PTHR36846:SF1">
    <property type="entry name" value="PROTEIN VIAA"/>
    <property type="match status" value="1"/>
</dbReference>
<dbReference type="InterPro" id="IPR036465">
    <property type="entry name" value="vWFA_dom_sf"/>
</dbReference>
<dbReference type="Proteomes" id="UP000660262">
    <property type="component" value="Unassembled WGS sequence"/>
</dbReference>
<evidence type="ECO:0000256" key="1">
    <source>
        <dbReference type="SAM" id="MobiDB-lite"/>
    </source>
</evidence>
<feature type="region of interest" description="Disordered" evidence="1">
    <location>
        <begin position="112"/>
        <end position="136"/>
    </location>
</feature>
<organism evidence="3 4">
    <name type="scientific">Pycnococcus provasolii</name>
    <dbReference type="NCBI Taxonomy" id="41880"/>
    <lineage>
        <taxon>Eukaryota</taxon>
        <taxon>Viridiplantae</taxon>
        <taxon>Chlorophyta</taxon>
        <taxon>Pseudoscourfieldiophyceae</taxon>
        <taxon>Pseudoscourfieldiales</taxon>
        <taxon>Pycnococcaceae</taxon>
        <taxon>Pycnococcus</taxon>
    </lineage>
</organism>
<dbReference type="PANTHER" id="PTHR36846">
    <property type="entry name" value="PROTEIN VIAA"/>
    <property type="match status" value="1"/>
</dbReference>
<feature type="compositionally biased region" description="Gly residues" evidence="1">
    <location>
        <begin position="49"/>
        <end position="66"/>
    </location>
</feature>
<comment type="caution">
    <text evidence="3">The sequence shown here is derived from an EMBL/GenBank/DDBJ whole genome shotgun (WGS) entry which is preliminary data.</text>
</comment>
<protein>
    <recommendedName>
        <fullName evidence="2">VWFA domain-containing protein</fullName>
    </recommendedName>
</protein>
<feature type="compositionally biased region" description="Acidic residues" evidence="1">
    <location>
        <begin position="356"/>
        <end position="373"/>
    </location>
</feature>
<feature type="region of interest" description="Disordered" evidence="1">
    <location>
        <begin position="48"/>
        <end position="99"/>
    </location>
</feature>
<keyword evidence="4" id="KW-1185">Reference proteome</keyword>
<sequence length="790" mass="85168">MPSFSLSLSLCLERRSAPPPGGGRRHAHGGLHAHAHCGACVSFHHFPGSGSGRGPGPSGGGGGGGGLHRHRHRHQQYSEHSSTSSSRSRSRSRPCFTHLQMSTDRTRVIACAASSPSDGNGNGNNSASSSQSQSSEALSLNDFKVVDNMRDEARALALQAATLNQSPELRALPEEFQSSLARLVDPESKTPVDDLALSAKALRAWRDALRHGRIPGNSAANASANQWAQSAARVGGAEAAAASLAGPAAKWPREPFRGTLVQALNEVGMARFTRKHPNLADSLLRNILDVYTQFELERRMNENEEFEPEPDTPREGPSQGGSNDADGAGESDAGTDENARDDSPGGNEGGGAAEADASDAEGSNDDVDFDMDSSEGAQTENPREAMAKKRAEELIDQLKEQWEPVAESLEAAEDALGNDVEIDWEDLVTEKGFDDNSRGLWRHTGWAEMASLREKLEELRELRDLIRTLGRGSNVTGELRRSLRQVERSRMPDGVVRSSSEPREMRGLEQSDAISRMLPTEYMLLSERAPQPASKQRFHLRRLEHELSCYELSGWTNLPAATSEDKTEVRPTADGGPIIVCLDTSGSMSGAREAVAKCVVLQCIRTARANNRRCYLYAFSGPGQCEELELSSSAPVQVARRRRASRRGGSGGVPAMNREQLKSLLDFLSRGFNGGTDVDEPLRRSLQRLRGGDGDGASAASSVDWSLADILLVTDGEIPNVSKELLADIEDVKTELGVKVHGVVVGGRAPEGDGKRELLGSGRGRRLRSGKTGTPLDLFCTDTHALRMNM</sequence>
<gene>
    <name evidence="3" type="ORF">PPROV_000099000</name>
</gene>
<dbReference type="Gene3D" id="3.40.50.410">
    <property type="entry name" value="von Willebrand factor, type A domain"/>
    <property type="match status" value="1"/>
</dbReference>
<feature type="domain" description="VWFA" evidence="2">
    <location>
        <begin position="577"/>
        <end position="746"/>
    </location>
</feature>
<evidence type="ECO:0000259" key="2">
    <source>
        <dbReference type="PROSITE" id="PS50234"/>
    </source>
</evidence>
<reference evidence="3" key="1">
    <citation type="submission" date="2020-10" db="EMBL/GenBank/DDBJ databases">
        <title>Unveiling of a novel bifunctional photoreceptor, Dualchrome1, isolated from a cosmopolitan green alga.</title>
        <authorList>
            <person name="Suzuki S."/>
            <person name="Kawachi M."/>
        </authorList>
    </citation>
    <scope>NUCLEOTIDE SEQUENCE</scope>
    <source>
        <strain evidence="3">NIES 2893</strain>
    </source>
</reference>
<name>A0A830H7E7_9CHLO</name>
<dbReference type="PROSITE" id="PS50234">
    <property type="entry name" value="VWFA"/>
    <property type="match status" value="1"/>
</dbReference>
<proteinExistence type="predicted"/>
<evidence type="ECO:0000313" key="3">
    <source>
        <dbReference type="EMBL" id="GHP02233.1"/>
    </source>
</evidence>
<dbReference type="SUPFAM" id="SSF53300">
    <property type="entry name" value="vWA-like"/>
    <property type="match status" value="1"/>
</dbReference>
<dbReference type="GO" id="GO:0005829">
    <property type="term" value="C:cytosol"/>
    <property type="evidence" value="ECO:0007669"/>
    <property type="project" value="TreeGrafter"/>
</dbReference>
<accession>A0A830H7E7</accession>
<dbReference type="AlphaFoldDB" id="A0A830H7E7"/>